<protein>
    <submittedName>
        <fullName evidence="1">Uncharacterized protein</fullName>
    </submittedName>
</protein>
<comment type="caution">
    <text evidence="1">The sequence shown here is derived from an EMBL/GenBank/DDBJ whole genome shotgun (WGS) entry which is preliminary data.</text>
</comment>
<proteinExistence type="predicted"/>
<keyword evidence="2" id="KW-1185">Reference proteome</keyword>
<evidence type="ECO:0000313" key="1">
    <source>
        <dbReference type="EMBL" id="GBL89840.1"/>
    </source>
</evidence>
<name>A0A4Y2BCB1_ARAVE</name>
<accession>A0A4Y2BCB1</accession>
<sequence length="101" mass="11752">MADKSARNELHSFKHTQTIQSTLLNYSSRLIPIQWRVPSCDEADQNVKLEYFHRGSLPCPTGLQDKVSRFIPSKNTWSLLGMLNNHFVLLKMISNKFCLEW</sequence>
<organism evidence="1 2">
    <name type="scientific">Araneus ventricosus</name>
    <name type="common">Orbweaver spider</name>
    <name type="synonym">Epeira ventricosa</name>
    <dbReference type="NCBI Taxonomy" id="182803"/>
    <lineage>
        <taxon>Eukaryota</taxon>
        <taxon>Metazoa</taxon>
        <taxon>Ecdysozoa</taxon>
        <taxon>Arthropoda</taxon>
        <taxon>Chelicerata</taxon>
        <taxon>Arachnida</taxon>
        <taxon>Araneae</taxon>
        <taxon>Araneomorphae</taxon>
        <taxon>Entelegynae</taxon>
        <taxon>Araneoidea</taxon>
        <taxon>Araneidae</taxon>
        <taxon>Araneus</taxon>
    </lineage>
</organism>
<dbReference type="Proteomes" id="UP000499080">
    <property type="component" value="Unassembled WGS sequence"/>
</dbReference>
<gene>
    <name evidence="1" type="ORF">AVEN_179611_1</name>
</gene>
<reference evidence="1 2" key="1">
    <citation type="journal article" date="2019" name="Sci. Rep.">
        <title>Orb-weaving spider Araneus ventricosus genome elucidates the spidroin gene catalogue.</title>
        <authorList>
            <person name="Kono N."/>
            <person name="Nakamura H."/>
            <person name="Ohtoshi R."/>
            <person name="Moran D.A.P."/>
            <person name="Shinohara A."/>
            <person name="Yoshida Y."/>
            <person name="Fujiwara M."/>
            <person name="Mori M."/>
            <person name="Tomita M."/>
            <person name="Arakawa K."/>
        </authorList>
    </citation>
    <scope>NUCLEOTIDE SEQUENCE [LARGE SCALE GENOMIC DNA]</scope>
</reference>
<evidence type="ECO:0000313" key="2">
    <source>
        <dbReference type="Proteomes" id="UP000499080"/>
    </source>
</evidence>
<dbReference type="EMBL" id="BGPR01000067">
    <property type="protein sequence ID" value="GBL89840.1"/>
    <property type="molecule type" value="Genomic_DNA"/>
</dbReference>
<dbReference type="AlphaFoldDB" id="A0A4Y2BCB1"/>